<dbReference type="InterPro" id="IPR003959">
    <property type="entry name" value="ATPase_AAA_core"/>
</dbReference>
<dbReference type="InterPro" id="IPR009010">
    <property type="entry name" value="Asp_de-COase-like_dom_sf"/>
</dbReference>
<dbReference type="SMART" id="SM00382">
    <property type="entry name" value="AAA"/>
    <property type="match status" value="2"/>
</dbReference>
<dbReference type="GO" id="GO:0035494">
    <property type="term" value="P:SNARE complex disassembly"/>
    <property type="evidence" value="ECO:0007669"/>
    <property type="project" value="InterPro"/>
</dbReference>
<evidence type="ECO:0000256" key="3">
    <source>
        <dbReference type="ARBA" id="ARBA00022840"/>
    </source>
</evidence>
<proteinExistence type="inferred from homology"/>
<dbReference type="GO" id="GO:0006891">
    <property type="term" value="P:intra-Golgi vesicle-mediated transport"/>
    <property type="evidence" value="ECO:0007669"/>
    <property type="project" value="TreeGrafter"/>
</dbReference>
<dbReference type="Pfam" id="PF17862">
    <property type="entry name" value="AAA_lid_3"/>
    <property type="match status" value="1"/>
</dbReference>
<dbReference type="GO" id="GO:0016887">
    <property type="term" value="F:ATP hydrolysis activity"/>
    <property type="evidence" value="ECO:0007669"/>
    <property type="project" value="InterPro"/>
</dbReference>
<protein>
    <submittedName>
        <fullName evidence="5">Putative vesicle-fusion ATPase</fullName>
    </submittedName>
</protein>
<dbReference type="Gene3D" id="3.40.50.300">
    <property type="entry name" value="P-loop containing nucleotide triphosphate hydrolases"/>
    <property type="match status" value="2"/>
</dbReference>
<evidence type="ECO:0000256" key="1">
    <source>
        <dbReference type="ARBA" id="ARBA00006914"/>
    </source>
</evidence>
<dbReference type="InterPro" id="IPR041569">
    <property type="entry name" value="AAA_lid_3"/>
</dbReference>
<keyword evidence="2" id="KW-0547">Nucleotide-binding</keyword>
<gene>
    <name evidence="5" type="ORF">Terrestrivirus2_83</name>
</gene>
<comment type="similarity">
    <text evidence="1">Belongs to the AAA ATPase family.</text>
</comment>
<dbReference type="InterPro" id="IPR039812">
    <property type="entry name" value="Vesicle-fus_ATPase"/>
</dbReference>
<sequence length="703" mass="78792">MSKLTIVRTEMQSLAYTNCVFINSTTHSLIGKPSHVMIEGYPFCVNFNQSIPDNSIFVNRVHRDLLFLSLNTEYEVTKINSVDGFFTKIFSVTVTVNTLVKTTPTVSCDKEKLDELVRKQFSKLIMIEGSTFCIDYIGTSLKLVFTGFLKKQPTNAISAMTAAAMSAIKSKQDIFILDDDTILNFRVANDQKNIKFDNDVPSLFKEDLNLQELGIGGLDDQFAEMFRRAFASRALPKKVIEGLGTKHVKGILLYGPPGTGKTLIARQIGKILNCREPKIVQGPSLLNKYVGQSEENVRELFADSIKYPDELHLIIVDELDALCKQRGSNSSSTGVGDNIVNQFLTMMDGPKPLPNVLTIGMTNRRDLIDEAMLRPGRLEVQIHIGLPDTKGRIAILEIHTKTMKQNNYLDGGADIKNIAEKTVNYTGAEIEGLVKNATSFAISRVVNADNVKETIKNDKLRPIVYQTDFEKALDGIKPMFGNISDEINQYTKSPFIMWSDELAGIYTDIIKYINNLKFGNVLSVVVQGSSNIGKTKLLAKIAKESGIPCIKMITADKLLRVGDKSNYIISEFDKCCSASESILILDNIERILEWNSYGGRYDNKITQTLMTLIRKQMNENNKLIIMMTALNADVLTNLEIDGLIDYTYELPEKIKSSDAVYVLNEYCKNLENIDEKSKNMYISKLTKELTHDVPKLFRGLKTL</sequence>
<dbReference type="Gene3D" id="2.40.40.20">
    <property type="match status" value="1"/>
</dbReference>
<reference evidence="5" key="1">
    <citation type="submission" date="2018-10" db="EMBL/GenBank/DDBJ databases">
        <title>Hidden diversity of soil giant viruses.</title>
        <authorList>
            <person name="Schulz F."/>
            <person name="Alteio L."/>
            <person name="Goudeau D."/>
            <person name="Ryan E.M."/>
            <person name="Malmstrom R.R."/>
            <person name="Blanchard J."/>
            <person name="Woyke T."/>
        </authorList>
    </citation>
    <scope>NUCLEOTIDE SEQUENCE</scope>
    <source>
        <strain evidence="5">TEV1</strain>
    </source>
</reference>
<feature type="domain" description="AAA+ ATPase" evidence="4">
    <location>
        <begin position="247"/>
        <end position="388"/>
    </location>
</feature>
<dbReference type="InterPro" id="IPR003593">
    <property type="entry name" value="AAA+_ATPase"/>
</dbReference>
<evidence type="ECO:0000256" key="2">
    <source>
        <dbReference type="ARBA" id="ARBA00022741"/>
    </source>
</evidence>
<dbReference type="SUPFAM" id="SSF50692">
    <property type="entry name" value="ADC-like"/>
    <property type="match status" value="1"/>
</dbReference>
<feature type="domain" description="AAA+ ATPase" evidence="4">
    <location>
        <begin position="520"/>
        <end position="650"/>
    </location>
</feature>
<dbReference type="PANTHER" id="PTHR23078:SF3">
    <property type="entry name" value="VESICLE-FUSING ATPASE"/>
    <property type="match status" value="1"/>
</dbReference>
<dbReference type="SUPFAM" id="SSF52540">
    <property type="entry name" value="P-loop containing nucleoside triphosphate hydrolases"/>
    <property type="match status" value="2"/>
</dbReference>
<dbReference type="Pfam" id="PF00004">
    <property type="entry name" value="AAA"/>
    <property type="match status" value="2"/>
</dbReference>
<dbReference type="FunFam" id="3.40.50.300:FF:000166">
    <property type="entry name" value="vesicle-fusing ATPase isoform X1"/>
    <property type="match status" value="1"/>
</dbReference>
<dbReference type="FunFam" id="3.40.50.300:FF:000154">
    <property type="entry name" value="Vesicle-fusing ATPase 1"/>
    <property type="match status" value="1"/>
</dbReference>
<dbReference type="EMBL" id="MK071980">
    <property type="protein sequence ID" value="AYV75575.1"/>
    <property type="molecule type" value="Genomic_DNA"/>
</dbReference>
<evidence type="ECO:0000313" key="5">
    <source>
        <dbReference type="EMBL" id="AYV75575.1"/>
    </source>
</evidence>
<organism evidence="5">
    <name type="scientific">Terrestrivirus sp</name>
    <dbReference type="NCBI Taxonomy" id="2487775"/>
    <lineage>
        <taxon>Viruses</taxon>
        <taxon>Varidnaviria</taxon>
        <taxon>Bamfordvirae</taxon>
        <taxon>Nucleocytoviricota</taxon>
        <taxon>Megaviricetes</taxon>
        <taxon>Imitervirales</taxon>
        <taxon>Mimiviridae</taxon>
        <taxon>Klosneuvirinae</taxon>
    </lineage>
</organism>
<dbReference type="FunFam" id="1.10.8.60:FF:000115">
    <property type="entry name" value="N-ethylmaleimide-sensitive fusion protein, putative"/>
    <property type="match status" value="1"/>
</dbReference>
<dbReference type="GO" id="GO:0043001">
    <property type="term" value="P:Golgi to plasma membrane protein transport"/>
    <property type="evidence" value="ECO:0007669"/>
    <property type="project" value="TreeGrafter"/>
</dbReference>
<dbReference type="PANTHER" id="PTHR23078">
    <property type="entry name" value="VESICULAR-FUSION PROTEIN NSF"/>
    <property type="match status" value="1"/>
</dbReference>
<name>A0A3G4ZL69_9VIRU</name>
<dbReference type="Gene3D" id="1.10.8.60">
    <property type="match status" value="1"/>
</dbReference>
<dbReference type="InterPro" id="IPR027417">
    <property type="entry name" value="P-loop_NTPase"/>
</dbReference>
<keyword evidence="3" id="KW-0067">ATP-binding</keyword>
<evidence type="ECO:0000259" key="4">
    <source>
        <dbReference type="SMART" id="SM00382"/>
    </source>
</evidence>
<dbReference type="GO" id="GO:0005524">
    <property type="term" value="F:ATP binding"/>
    <property type="evidence" value="ECO:0007669"/>
    <property type="project" value="UniProtKB-KW"/>
</dbReference>
<accession>A0A3G4ZL69</accession>